<gene>
    <name evidence="1" type="ORF">TCNE_LOCUS1023</name>
</gene>
<dbReference type="WBParaSite" id="TCNE_0000102201-mRNA-1">
    <property type="protein sequence ID" value="TCNE_0000102201-mRNA-1"/>
    <property type="gene ID" value="TCNE_0000102201"/>
</dbReference>
<dbReference type="Proteomes" id="UP000050794">
    <property type="component" value="Unassembled WGS sequence"/>
</dbReference>
<sequence length="84" mass="9519">MRVPRMVLLGGNCVDFWLEHWWGPPRSTLSSDVQELLVHETELPEYGLWIVLNFAYSTASNVNVFSGCGRVHRFRGDALNLAVS</sequence>
<protein>
    <submittedName>
        <fullName evidence="1 3">Uncharacterized protein</fullName>
    </submittedName>
</protein>
<keyword evidence="2" id="KW-1185">Reference proteome</keyword>
<name>A0A183TXQ3_TOXCA</name>
<evidence type="ECO:0000313" key="3">
    <source>
        <dbReference type="WBParaSite" id="TCNE_0000102201-mRNA-1"/>
    </source>
</evidence>
<accession>A0A183TXQ3</accession>
<organism evidence="2 3">
    <name type="scientific">Toxocara canis</name>
    <name type="common">Canine roundworm</name>
    <dbReference type="NCBI Taxonomy" id="6265"/>
    <lineage>
        <taxon>Eukaryota</taxon>
        <taxon>Metazoa</taxon>
        <taxon>Ecdysozoa</taxon>
        <taxon>Nematoda</taxon>
        <taxon>Chromadorea</taxon>
        <taxon>Rhabditida</taxon>
        <taxon>Spirurina</taxon>
        <taxon>Ascaridomorpha</taxon>
        <taxon>Ascaridoidea</taxon>
        <taxon>Toxocaridae</taxon>
        <taxon>Toxocara</taxon>
    </lineage>
</organism>
<evidence type="ECO:0000313" key="1">
    <source>
        <dbReference type="EMBL" id="VDM25327.1"/>
    </source>
</evidence>
<dbReference type="AlphaFoldDB" id="A0A183TXQ3"/>
<reference evidence="3" key="1">
    <citation type="submission" date="2016-06" db="UniProtKB">
        <authorList>
            <consortium name="WormBaseParasite"/>
        </authorList>
    </citation>
    <scope>IDENTIFICATION</scope>
</reference>
<dbReference type="EMBL" id="UYWY01000638">
    <property type="protein sequence ID" value="VDM25327.1"/>
    <property type="molecule type" value="Genomic_DNA"/>
</dbReference>
<proteinExistence type="predicted"/>
<reference evidence="1 2" key="2">
    <citation type="submission" date="2018-11" db="EMBL/GenBank/DDBJ databases">
        <authorList>
            <consortium name="Pathogen Informatics"/>
        </authorList>
    </citation>
    <scope>NUCLEOTIDE SEQUENCE [LARGE SCALE GENOMIC DNA]</scope>
</reference>
<evidence type="ECO:0000313" key="2">
    <source>
        <dbReference type="Proteomes" id="UP000050794"/>
    </source>
</evidence>